<dbReference type="GO" id="GO:0003779">
    <property type="term" value="F:actin binding"/>
    <property type="evidence" value="ECO:0007669"/>
    <property type="project" value="InterPro"/>
</dbReference>
<dbReference type="HOGENOM" id="CLU_087056_0_0_1"/>
<dbReference type="InParanoid" id="Q6BL92"/>
<dbReference type="KEGG" id="dha:DEHA2F15378g"/>
<dbReference type="SMART" id="SM00102">
    <property type="entry name" value="ADF"/>
    <property type="match status" value="1"/>
</dbReference>
<evidence type="ECO:0000256" key="1">
    <source>
        <dbReference type="ARBA" id="ARBA00010055"/>
    </source>
</evidence>
<proteinExistence type="inferred from homology"/>
<dbReference type="FunCoup" id="Q6BL92">
    <property type="interactions" value="94"/>
</dbReference>
<dbReference type="Pfam" id="PF00241">
    <property type="entry name" value="Cofilin_ADF"/>
    <property type="match status" value="1"/>
</dbReference>
<accession>Q6BL92</accession>
<organism evidence="4 5">
    <name type="scientific">Debaryomyces hansenii (strain ATCC 36239 / CBS 767 / BCRC 21394 / JCM 1990 / NBRC 0083 / IGC 2968)</name>
    <name type="common">Yeast</name>
    <name type="synonym">Torulaspora hansenii</name>
    <dbReference type="NCBI Taxonomy" id="284592"/>
    <lineage>
        <taxon>Eukaryota</taxon>
        <taxon>Fungi</taxon>
        <taxon>Dikarya</taxon>
        <taxon>Ascomycota</taxon>
        <taxon>Saccharomycotina</taxon>
        <taxon>Pichiomycetes</taxon>
        <taxon>Debaryomycetaceae</taxon>
        <taxon>Debaryomyces</taxon>
    </lineage>
</organism>
<comment type="subcellular location">
    <subcellularLocation>
        <location evidence="2">Cytoplasm</location>
    </subcellularLocation>
    <subcellularLocation>
        <location evidence="2">Nucleus</location>
    </subcellularLocation>
</comment>
<dbReference type="InterPro" id="IPR011171">
    <property type="entry name" value="GMF"/>
</dbReference>
<dbReference type="PANTHER" id="PTHR11249:SF2">
    <property type="entry name" value="GLIA MATURATION FACTOR"/>
    <property type="match status" value="1"/>
</dbReference>
<keyword evidence="2" id="KW-0539">Nucleus</keyword>
<dbReference type="RefSeq" id="XP_461029.2">
    <property type="nucleotide sequence ID" value="XM_461029.2"/>
</dbReference>
<dbReference type="AlphaFoldDB" id="Q6BL92"/>
<protein>
    <submittedName>
        <fullName evidence="4">DEHA2F15378p</fullName>
    </submittedName>
</protein>
<dbReference type="PROSITE" id="PS51263">
    <property type="entry name" value="ADF_H"/>
    <property type="match status" value="1"/>
</dbReference>
<dbReference type="CDD" id="cd11283">
    <property type="entry name" value="ADF_GMF-beta_like"/>
    <property type="match status" value="1"/>
</dbReference>
<evidence type="ECO:0000256" key="2">
    <source>
        <dbReference type="PIRNR" id="PIRNR001788"/>
    </source>
</evidence>
<dbReference type="EMBL" id="CR382138">
    <property type="protein sequence ID" value="CAG89399.2"/>
    <property type="molecule type" value="Genomic_DNA"/>
</dbReference>
<dbReference type="PANTHER" id="PTHR11249">
    <property type="entry name" value="GLIAL FACTOR NATURATION FACTOR"/>
    <property type="match status" value="1"/>
</dbReference>
<dbReference type="GO" id="GO:0071933">
    <property type="term" value="F:Arp2/3 complex binding"/>
    <property type="evidence" value="ECO:0007669"/>
    <property type="project" value="EnsemblFungi"/>
</dbReference>
<dbReference type="OrthoDB" id="3919494at2759"/>
<dbReference type="GO" id="GO:0071846">
    <property type="term" value="P:actin filament debranching"/>
    <property type="evidence" value="ECO:0007669"/>
    <property type="project" value="EnsemblFungi"/>
</dbReference>
<dbReference type="VEuPathDB" id="FungiDB:DEHA2F15378g"/>
<dbReference type="STRING" id="284592.Q6BL92"/>
<dbReference type="InterPro" id="IPR029006">
    <property type="entry name" value="ADF-H/Gelsolin-like_dom_sf"/>
</dbReference>
<dbReference type="GO" id="GO:0034316">
    <property type="term" value="P:negative regulation of Arp2/3 complex-mediated actin nucleation"/>
    <property type="evidence" value="ECO:0007669"/>
    <property type="project" value="TreeGrafter"/>
</dbReference>
<evidence type="ECO:0000313" key="5">
    <source>
        <dbReference type="Proteomes" id="UP000000599"/>
    </source>
</evidence>
<dbReference type="GeneID" id="2904156"/>
<dbReference type="OMA" id="EWKMLYA"/>
<gene>
    <name evidence="4" type="ordered locus">DEHA2F15378g</name>
</gene>
<dbReference type="eggNOG" id="KOG1736">
    <property type="taxonomic scope" value="Eukaryota"/>
</dbReference>
<dbReference type="PIRSF" id="PIRSF001788">
    <property type="entry name" value="GMF-beta"/>
    <property type="match status" value="1"/>
</dbReference>
<dbReference type="GO" id="GO:0005634">
    <property type="term" value="C:nucleus"/>
    <property type="evidence" value="ECO:0007669"/>
    <property type="project" value="UniProtKB-SubCell"/>
</dbReference>
<keyword evidence="2" id="KW-0963">Cytoplasm</keyword>
<evidence type="ECO:0000259" key="3">
    <source>
        <dbReference type="PROSITE" id="PS51263"/>
    </source>
</evidence>
<dbReference type="Proteomes" id="UP000000599">
    <property type="component" value="Chromosome F"/>
</dbReference>
<sequence length="138" mass="15895">MAPSLYTFTSETLSALRKFRFGSSRVDKMQAIIYTIDKGSYEIKREDEDQVIDNIEELTEELPDNSPRFVVLSYPFKLSDGRLKTPLVLLYWRPPTCGQESKMLYAGSVELMREKAGVAKVIEISDEEDFEDLEDQLK</sequence>
<dbReference type="SUPFAM" id="SSF55753">
    <property type="entry name" value="Actin depolymerizing proteins"/>
    <property type="match status" value="1"/>
</dbReference>
<evidence type="ECO:0000313" key="4">
    <source>
        <dbReference type="EMBL" id="CAG89399.2"/>
    </source>
</evidence>
<name>Q6BL92_DEBHA</name>
<comment type="similarity">
    <text evidence="1 2">Belongs to the actin-binding proteins ADF family. GMF subfamily.</text>
</comment>
<feature type="domain" description="ADF-H" evidence="3">
    <location>
        <begin position="4"/>
        <end position="138"/>
    </location>
</feature>
<keyword evidence="5" id="KW-1185">Reference proteome</keyword>
<dbReference type="InterPro" id="IPR002108">
    <property type="entry name" value="ADF-H"/>
</dbReference>
<reference evidence="4 5" key="1">
    <citation type="journal article" date="2004" name="Nature">
        <title>Genome evolution in yeasts.</title>
        <authorList>
            <consortium name="Genolevures"/>
            <person name="Dujon B."/>
            <person name="Sherman D."/>
            <person name="Fischer G."/>
            <person name="Durrens P."/>
            <person name="Casaregola S."/>
            <person name="Lafontaine I."/>
            <person name="de Montigny J."/>
            <person name="Marck C."/>
            <person name="Neuveglise C."/>
            <person name="Talla E."/>
            <person name="Goffard N."/>
            <person name="Frangeul L."/>
            <person name="Aigle M."/>
            <person name="Anthouard V."/>
            <person name="Babour A."/>
            <person name="Barbe V."/>
            <person name="Barnay S."/>
            <person name="Blanchin S."/>
            <person name="Beckerich J.M."/>
            <person name="Beyne E."/>
            <person name="Bleykasten C."/>
            <person name="Boisrame A."/>
            <person name="Boyer J."/>
            <person name="Cattolico L."/>
            <person name="Confanioleri F."/>
            <person name="de Daruvar A."/>
            <person name="Despons L."/>
            <person name="Fabre E."/>
            <person name="Fairhead C."/>
            <person name="Ferry-Dumazet H."/>
            <person name="Groppi A."/>
            <person name="Hantraye F."/>
            <person name="Hennequin C."/>
            <person name="Jauniaux N."/>
            <person name="Joyet P."/>
            <person name="Kachouri R."/>
            <person name="Kerrest A."/>
            <person name="Koszul R."/>
            <person name="Lemaire M."/>
            <person name="Lesur I."/>
            <person name="Ma L."/>
            <person name="Muller H."/>
            <person name="Nicaud J.M."/>
            <person name="Nikolski M."/>
            <person name="Oztas S."/>
            <person name="Ozier-Kalogeropoulos O."/>
            <person name="Pellenz S."/>
            <person name="Potier S."/>
            <person name="Richard G.F."/>
            <person name="Straub M.L."/>
            <person name="Suleau A."/>
            <person name="Swennene D."/>
            <person name="Tekaia F."/>
            <person name="Wesolowski-Louvel M."/>
            <person name="Westhof E."/>
            <person name="Wirth B."/>
            <person name="Zeniou-Meyer M."/>
            <person name="Zivanovic I."/>
            <person name="Bolotin-Fukuhara M."/>
            <person name="Thierry A."/>
            <person name="Bouchier C."/>
            <person name="Caudron B."/>
            <person name="Scarpelli C."/>
            <person name="Gaillardin C."/>
            <person name="Weissenbach J."/>
            <person name="Wincker P."/>
            <person name="Souciet J.L."/>
        </authorList>
    </citation>
    <scope>NUCLEOTIDE SEQUENCE [LARGE SCALE GENOMIC DNA]</scope>
    <source>
        <strain evidence="5">ATCC 36239 / CBS 767 / BCRC 21394 / JCM 1990 / NBRC 0083 / IGC 2968</strain>
    </source>
</reference>
<dbReference type="GO" id="GO:0030479">
    <property type="term" value="C:actin cortical patch"/>
    <property type="evidence" value="ECO:0007669"/>
    <property type="project" value="EnsemblFungi"/>
</dbReference>
<dbReference type="Gene3D" id="3.40.20.10">
    <property type="entry name" value="Severin"/>
    <property type="match status" value="1"/>
</dbReference>